<feature type="compositionally biased region" description="Basic residues" evidence="1">
    <location>
        <begin position="126"/>
        <end position="136"/>
    </location>
</feature>
<feature type="region of interest" description="Disordered" evidence="1">
    <location>
        <begin position="1"/>
        <end position="77"/>
    </location>
</feature>
<accession>A0AAV5DQ25</accession>
<evidence type="ECO:0000313" key="2">
    <source>
        <dbReference type="EMBL" id="GJN13033.1"/>
    </source>
</evidence>
<evidence type="ECO:0000256" key="1">
    <source>
        <dbReference type="SAM" id="MobiDB-lite"/>
    </source>
</evidence>
<name>A0AAV5DQ25_ELECO</name>
<sequence>MSAWGRSSSARRKARAKASETRGQRRPHRPPKEEQQQIASRARPYSAATERKPPRPAPREAPNHFEKKWNGPCPNHRFPVKHLLKDYSMMKKFIREEAKNGHSEKASEIGNQDSPNGDDEQGGPVLRRRKYWVMHK</sequence>
<dbReference type="AlphaFoldDB" id="A0AAV5DQ25"/>
<proteinExistence type="predicted"/>
<reference evidence="2" key="2">
    <citation type="submission" date="2021-12" db="EMBL/GenBank/DDBJ databases">
        <title>Resequencing data analysis of finger millet.</title>
        <authorList>
            <person name="Hatakeyama M."/>
            <person name="Aluri S."/>
            <person name="Balachadran M.T."/>
            <person name="Sivarajan S.R."/>
            <person name="Poveda L."/>
            <person name="Shimizu-Inatsugi R."/>
            <person name="Schlapbach R."/>
            <person name="Sreeman S.M."/>
            <person name="Shimizu K.K."/>
        </authorList>
    </citation>
    <scope>NUCLEOTIDE SEQUENCE</scope>
</reference>
<evidence type="ECO:0000313" key="3">
    <source>
        <dbReference type="Proteomes" id="UP001054889"/>
    </source>
</evidence>
<reference evidence="2" key="1">
    <citation type="journal article" date="2018" name="DNA Res.">
        <title>Multiple hybrid de novo genome assembly of finger millet, an orphan allotetraploid crop.</title>
        <authorList>
            <person name="Hatakeyama M."/>
            <person name="Aluri S."/>
            <person name="Balachadran M.T."/>
            <person name="Sivarajan S.R."/>
            <person name="Patrignani A."/>
            <person name="Gruter S."/>
            <person name="Poveda L."/>
            <person name="Shimizu-Inatsugi R."/>
            <person name="Baeten J."/>
            <person name="Francoijs K.J."/>
            <person name="Nataraja K.N."/>
            <person name="Reddy Y.A.N."/>
            <person name="Phadnis S."/>
            <person name="Ravikumar R.L."/>
            <person name="Schlapbach R."/>
            <person name="Sreeman S.M."/>
            <person name="Shimizu K.K."/>
        </authorList>
    </citation>
    <scope>NUCLEOTIDE SEQUENCE</scope>
</reference>
<feature type="compositionally biased region" description="Basic and acidic residues" evidence="1">
    <location>
        <begin position="49"/>
        <end position="69"/>
    </location>
</feature>
<feature type="compositionally biased region" description="Basic and acidic residues" evidence="1">
    <location>
        <begin position="95"/>
        <end position="107"/>
    </location>
</feature>
<protein>
    <submittedName>
        <fullName evidence="2">Uncharacterized protein</fullName>
    </submittedName>
</protein>
<keyword evidence="3" id="KW-1185">Reference proteome</keyword>
<organism evidence="2 3">
    <name type="scientific">Eleusine coracana subsp. coracana</name>
    <dbReference type="NCBI Taxonomy" id="191504"/>
    <lineage>
        <taxon>Eukaryota</taxon>
        <taxon>Viridiplantae</taxon>
        <taxon>Streptophyta</taxon>
        <taxon>Embryophyta</taxon>
        <taxon>Tracheophyta</taxon>
        <taxon>Spermatophyta</taxon>
        <taxon>Magnoliopsida</taxon>
        <taxon>Liliopsida</taxon>
        <taxon>Poales</taxon>
        <taxon>Poaceae</taxon>
        <taxon>PACMAD clade</taxon>
        <taxon>Chloridoideae</taxon>
        <taxon>Cynodonteae</taxon>
        <taxon>Eleusininae</taxon>
        <taxon>Eleusine</taxon>
    </lineage>
</organism>
<feature type="region of interest" description="Disordered" evidence="1">
    <location>
        <begin position="95"/>
        <end position="136"/>
    </location>
</feature>
<dbReference type="Proteomes" id="UP001054889">
    <property type="component" value="Unassembled WGS sequence"/>
</dbReference>
<gene>
    <name evidence="2" type="primary">ga31366</name>
    <name evidence="2" type="ORF">PR202_ga31366</name>
</gene>
<dbReference type="EMBL" id="BQKI01000030">
    <property type="protein sequence ID" value="GJN13033.1"/>
    <property type="molecule type" value="Genomic_DNA"/>
</dbReference>
<comment type="caution">
    <text evidence="2">The sequence shown here is derived from an EMBL/GenBank/DDBJ whole genome shotgun (WGS) entry which is preliminary data.</text>
</comment>